<comment type="subunit">
    <text evidence="3">Homodimer.</text>
</comment>
<reference evidence="9" key="1">
    <citation type="submission" date="2016-11" db="EMBL/GenBank/DDBJ databases">
        <title>Genome sequence of Candidatus Phytoplasma solani strain SA-1.</title>
        <authorList>
            <person name="Haryono M."/>
            <person name="Samarzija I."/>
            <person name="Seruga Music M."/>
            <person name="Hogenhout S."/>
            <person name="Kuo C.-H."/>
        </authorList>
    </citation>
    <scope>NUCLEOTIDE SEQUENCE [LARGE SCALE GENOMIC DNA]</scope>
    <source>
        <strain evidence="9">SA-1</strain>
    </source>
</reference>
<gene>
    <name evidence="3 8" type="primary">grpE</name>
    <name evidence="8" type="ORF">PSSA1_v1c2270</name>
</gene>
<dbReference type="SUPFAM" id="SSF58014">
    <property type="entry name" value="Coiled-coil domain of nucleotide exchange factor GrpE"/>
    <property type="match status" value="1"/>
</dbReference>
<comment type="function">
    <text evidence="3 4">Participates actively in the response to hyperosmotic and heat shock by preventing the aggregation of stress-denatured proteins, in association with DnaK and GrpE. It is the nucleotide exchange factor for DnaK and may function as a thermosensor. Unfolded proteins bind initially to DnaJ; upon interaction with the DnaJ-bound protein, DnaK hydrolyzes its bound ATP, resulting in the formation of a stable complex. GrpE releases ADP from DnaK; ATP binding to DnaK triggers the release of the substrate protein, thus completing the reaction cycle. Several rounds of ATP-dependent interactions between DnaJ, DnaK and GrpE are required for fully efficient folding.</text>
</comment>
<dbReference type="PANTHER" id="PTHR21237:SF23">
    <property type="entry name" value="GRPE PROTEIN HOMOLOG, MITOCHONDRIAL"/>
    <property type="match status" value="1"/>
</dbReference>
<feature type="region of interest" description="Disordered" evidence="7">
    <location>
        <begin position="1"/>
        <end position="34"/>
    </location>
</feature>
<dbReference type="InterPro" id="IPR013805">
    <property type="entry name" value="GrpE_CC"/>
</dbReference>
<dbReference type="Pfam" id="PF01025">
    <property type="entry name" value="GrpE"/>
    <property type="match status" value="1"/>
</dbReference>
<dbReference type="CDD" id="cd00446">
    <property type="entry name" value="GrpE"/>
    <property type="match status" value="1"/>
</dbReference>
<sequence length="251" mass="29382">MFFEKNTQSSEKNNDKTQIPKQPESKINADKSDNLKTNNCNCCNCDNQENNKEKENKNLKQKETSNSQTQANNCNCCNCDNQENNQEKELEKEINKLKLQLEQQKKEFDEQILKNQAELINFKKRSKQQNIQDVKYASMNFIGDLLMPLEQLEKVLEYSTDNELLKKYLSGFRMIQQQIQNVLQTEGVEEIKALDKIFDPALHHAIETISDRKKPNKTNLKVLQKGYLYKEKILRPAMVQVNEWSDENGKN</sequence>
<feature type="coiled-coil region" evidence="6">
    <location>
        <begin position="45"/>
        <end position="118"/>
    </location>
</feature>
<dbReference type="EMBL" id="MPBG01000003">
    <property type="protein sequence ID" value="RMI88800.1"/>
    <property type="molecule type" value="Genomic_DNA"/>
</dbReference>
<dbReference type="STRING" id="69896.S284_04970"/>
<dbReference type="PROSITE" id="PS01071">
    <property type="entry name" value="GRPE"/>
    <property type="match status" value="1"/>
</dbReference>
<dbReference type="Proteomes" id="UP000283896">
    <property type="component" value="Unassembled WGS sequence"/>
</dbReference>
<dbReference type="Gene3D" id="3.90.20.20">
    <property type="match status" value="1"/>
</dbReference>
<evidence type="ECO:0000313" key="8">
    <source>
        <dbReference type="EMBL" id="RMI88800.1"/>
    </source>
</evidence>
<evidence type="ECO:0000256" key="1">
    <source>
        <dbReference type="ARBA" id="ARBA00009054"/>
    </source>
</evidence>
<evidence type="ECO:0000256" key="2">
    <source>
        <dbReference type="ARBA" id="ARBA00023186"/>
    </source>
</evidence>
<dbReference type="RefSeq" id="WP_122225408.1">
    <property type="nucleotide sequence ID" value="NZ_MPBG01000003.1"/>
</dbReference>
<keyword evidence="2 3" id="KW-0143">Chaperone</keyword>
<accession>A0A421NY00</accession>
<feature type="compositionally biased region" description="Polar residues" evidence="7">
    <location>
        <begin position="1"/>
        <end position="20"/>
    </location>
</feature>
<dbReference type="PRINTS" id="PR00773">
    <property type="entry name" value="GRPEPROTEIN"/>
</dbReference>
<evidence type="ECO:0000256" key="7">
    <source>
        <dbReference type="SAM" id="MobiDB-lite"/>
    </source>
</evidence>
<proteinExistence type="inferred from homology"/>
<feature type="compositionally biased region" description="Basic and acidic residues" evidence="7">
    <location>
        <begin position="23"/>
        <end position="34"/>
    </location>
</feature>
<dbReference type="PANTHER" id="PTHR21237">
    <property type="entry name" value="GRPE PROTEIN"/>
    <property type="match status" value="1"/>
</dbReference>
<keyword evidence="6" id="KW-0175">Coiled coil</keyword>
<keyword evidence="3" id="KW-0963">Cytoplasm</keyword>
<dbReference type="GO" id="GO:0051082">
    <property type="term" value="F:unfolded protein binding"/>
    <property type="evidence" value="ECO:0007669"/>
    <property type="project" value="TreeGrafter"/>
</dbReference>
<keyword evidence="9" id="KW-1185">Reference proteome</keyword>
<dbReference type="OrthoDB" id="9812586at2"/>
<dbReference type="InterPro" id="IPR000740">
    <property type="entry name" value="GrpE"/>
</dbReference>
<dbReference type="HAMAP" id="MF_01151">
    <property type="entry name" value="GrpE"/>
    <property type="match status" value="1"/>
</dbReference>
<dbReference type="GO" id="GO:0051087">
    <property type="term" value="F:protein-folding chaperone binding"/>
    <property type="evidence" value="ECO:0007669"/>
    <property type="project" value="InterPro"/>
</dbReference>
<evidence type="ECO:0000256" key="4">
    <source>
        <dbReference type="RuleBase" id="RU000639"/>
    </source>
</evidence>
<evidence type="ECO:0000313" key="9">
    <source>
        <dbReference type="Proteomes" id="UP000283896"/>
    </source>
</evidence>
<evidence type="ECO:0000256" key="5">
    <source>
        <dbReference type="RuleBase" id="RU004478"/>
    </source>
</evidence>
<dbReference type="AlphaFoldDB" id="A0A421NY00"/>
<comment type="similarity">
    <text evidence="1 3 5">Belongs to the GrpE family.</text>
</comment>
<organism evidence="8 9">
    <name type="scientific">Candidatus Phytoplasma solani</name>
    <dbReference type="NCBI Taxonomy" id="69896"/>
    <lineage>
        <taxon>Bacteria</taxon>
        <taxon>Bacillati</taxon>
        <taxon>Mycoplasmatota</taxon>
        <taxon>Mollicutes</taxon>
        <taxon>Acholeplasmatales</taxon>
        <taxon>Acholeplasmataceae</taxon>
        <taxon>Candidatus Phytoplasma</taxon>
        <taxon>16SrXII (Stolbur group)</taxon>
    </lineage>
</organism>
<dbReference type="GO" id="GO:0000774">
    <property type="term" value="F:adenyl-nucleotide exchange factor activity"/>
    <property type="evidence" value="ECO:0007669"/>
    <property type="project" value="InterPro"/>
</dbReference>
<dbReference type="InterPro" id="IPR009012">
    <property type="entry name" value="GrpE_head"/>
</dbReference>
<dbReference type="GO" id="GO:0042803">
    <property type="term" value="F:protein homodimerization activity"/>
    <property type="evidence" value="ECO:0007669"/>
    <property type="project" value="InterPro"/>
</dbReference>
<dbReference type="SUPFAM" id="SSF51064">
    <property type="entry name" value="Head domain of nucleotide exchange factor GrpE"/>
    <property type="match status" value="1"/>
</dbReference>
<protein>
    <recommendedName>
        <fullName evidence="3 4">Protein GrpE</fullName>
    </recommendedName>
    <alternativeName>
        <fullName evidence="3">HSP-70 cofactor</fullName>
    </alternativeName>
</protein>
<comment type="caution">
    <text evidence="8">The sequence shown here is derived from an EMBL/GenBank/DDBJ whole genome shotgun (WGS) entry which is preliminary data.</text>
</comment>
<dbReference type="Gene3D" id="2.30.22.10">
    <property type="entry name" value="Head domain of nucleotide exchange factor GrpE"/>
    <property type="match status" value="1"/>
</dbReference>
<dbReference type="GO" id="GO:0006457">
    <property type="term" value="P:protein folding"/>
    <property type="evidence" value="ECO:0007669"/>
    <property type="project" value="InterPro"/>
</dbReference>
<name>A0A421NY00_9MOLU</name>
<evidence type="ECO:0000256" key="3">
    <source>
        <dbReference type="HAMAP-Rule" id="MF_01151"/>
    </source>
</evidence>
<evidence type="ECO:0000256" key="6">
    <source>
        <dbReference type="SAM" id="Coils"/>
    </source>
</evidence>
<comment type="subcellular location">
    <subcellularLocation>
        <location evidence="3">Cytoplasm</location>
    </subcellularLocation>
</comment>
<dbReference type="GO" id="GO:0005737">
    <property type="term" value="C:cytoplasm"/>
    <property type="evidence" value="ECO:0007669"/>
    <property type="project" value="UniProtKB-SubCell"/>
</dbReference>
<keyword evidence="3 4" id="KW-0346">Stress response</keyword>